<dbReference type="RefSeq" id="XP_043041342.1">
    <property type="nucleotide sequence ID" value="XM_043177050.1"/>
</dbReference>
<dbReference type="AlphaFoldDB" id="A0A9P7VVW4"/>
<comment type="caution">
    <text evidence="1">The sequence shown here is derived from an EMBL/GenBank/DDBJ whole genome shotgun (WGS) entry which is preliminary data.</text>
</comment>
<gene>
    <name evidence="1" type="ORF">BT62DRAFT_1004611</name>
</gene>
<dbReference type="EMBL" id="MU250531">
    <property type="protein sequence ID" value="KAG7447842.1"/>
    <property type="molecule type" value="Genomic_DNA"/>
</dbReference>
<sequence length="327" mass="36614">MLETSGIPCLQLTRLLPAGLSSETAPEGQPSFSHLLHVPFDGFPQSCFRKYCGRTCYVGFNFCSAANQEETKTSQREKPIFAYSKKILCQLNATREGGVGITAERSCVHVRGYWGLLQCRARQDRAQGLHFTSSAPLLDLFTLEGAGSRRQFELHSAPSDALETAINHHFVSASGLRYRRVKDVRSNSVVSIGAETEHSCLVSIDLYFPAALSRQTTNSRQSGKTRPLIRKKEGSITSESAPVFSSDTRHDHYGAYFIRKWYSSVNCGLRSLRASDITLRYTVHVNPPSRANLPFLVYRYLVSKKTYIERTSLTYCPTSFTSSSIRR</sequence>
<name>A0A9P7VVW4_9AGAR</name>
<keyword evidence="2" id="KW-1185">Reference proteome</keyword>
<evidence type="ECO:0000313" key="2">
    <source>
        <dbReference type="Proteomes" id="UP000812287"/>
    </source>
</evidence>
<proteinExistence type="predicted"/>
<dbReference type="GeneID" id="66099337"/>
<accession>A0A9P7VVW4</accession>
<dbReference type="Proteomes" id="UP000812287">
    <property type="component" value="Unassembled WGS sequence"/>
</dbReference>
<evidence type="ECO:0000313" key="1">
    <source>
        <dbReference type="EMBL" id="KAG7447842.1"/>
    </source>
</evidence>
<organism evidence="1 2">
    <name type="scientific">Guyanagaster necrorhizus</name>
    <dbReference type="NCBI Taxonomy" id="856835"/>
    <lineage>
        <taxon>Eukaryota</taxon>
        <taxon>Fungi</taxon>
        <taxon>Dikarya</taxon>
        <taxon>Basidiomycota</taxon>
        <taxon>Agaricomycotina</taxon>
        <taxon>Agaricomycetes</taxon>
        <taxon>Agaricomycetidae</taxon>
        <taxon>Agaricales</taxon>
        <taxon>Marasmiineae</taxon>
        <taxon>Physalacriaceae</taxon>
        <taxon>Guyanagaster</taxon>
    </lineage>
</organism>
<reference evidence="1" key="1">
    <citation type="submission" date="2020-11" db="EMBL/GenBank/DDBJ databases">
        <title>Adaptations for nitrogen fixation in a non-lichenized fungal sporocarp promotes dispersal by wood-feeding termites.</title>
        <authorList>
            <consortium name="DOE Joint Genome Institute"/>
            <person name="Koch R.A."/>
            <person name="Yoon G."/>
            <person name="Arayal U."/>
            <person name="Lail K."/>
            <person name="Amirebrahimi M."/>
            <person name="Labutti K."/>
            <person name="Lipzen A."/>
            <person name="Riley R."/>
            <person name="Barry K."/>
            <person name="Henrissat B."/>
            <person name="Grigoriev I.V."/>
            <person name="Herr J.R."/>
            <person name="Aime M.C."/>
        </authorList>
    </citation>
    <scope>NUCLEOTIDE SEQUENCE</scope>
    <source>
        <strain evidence="1">MCA 3950</strain>
    </source>
</reference>
<protein>
    <submittedName>
        <fullName evidence="1">Uncharacterized protein</fullName>
    </submittedName>
</protein>